<feature type="compositionally biased region" description="Basic and acidic residues" evidence="1">
    <location>
        <begin position="30"/>
        <end position="43"/>
    </location>
</feature>
<reference evidence="2 3" key="1">
    <citation type="submission" date="2022-09" db="EMBL/GenBank/DDBJ databases">
        <title>Enrichment on poylsaccharides allowed isolation of novel metabolic and taxonomic groups of Haloarchaea.</title>
        <authorList>
            <person name="Sorokin D.Y."/>
            <person name="Elcheninov A.G."/>
            <person name="Khizhniak T.V."/>
            <person name="Kolganova T.V."/>
            <person name="Kublanov I.V."/>
        </authorList>
    </citation>
    <scope>NUCLEOTIDE SEQUENCE [LARGE SCALE GENOMIC DNA]</scope>
    <source>
        <strain evidence="2 3">AArc-m2/3/4</strain>
    </source>
</reference>
<evidence type="ECO:0000313" key="2">
    <source>
        <dbReference type="EMBL" id="MCU4971365.1"/>
    </source>
</evidence>
<proteinExistence type="predicted"/>
<protein>
    <submittedName>
        <fullName evidence="2">Uncharacterized protein</fullName>
    </submittedName>
</protein>
<sequence>MTSRRSSEIATSTVDGSDDAADLESTANARVRDRLPRVDGNEL</sequence>
<dbReference type="Proteomes" id="UP001320972">
    <property type="component" value="Unassembled WGS sequence"/>
</dbReference>
<feature type="compositionally biased region" description="Polar residues" evidence="1">
    <location>
        <begin position="1"/>
        <end position="15"/>
    </location>
</feature>
<accession>A0ABT2Q8W5</accession>
<comment type="caution">
    <text evidence="2">The sequence shown here is derived from an EMBL/GenBank/DDBJ whole genome shotgun (WGS) entry which is preliminary data.</text>
</comment>
<gene>
    <name evidence="2" type="ORF">OB955_01245</name>
</gene>
<keyword evidence="3" id="KW-1185">Reference proteome</keyword>
<organism evidence="2 3">
    <name type="scientific">Natronoglomus mannanivorans</name>
    <dbReference type="NCBI Taxonomy" id="2979990"/>
    <lineage>
        <taxon>Archaea</taxon>
        <taxon>Methanobacteriati</taxon>
        <taxon>Methanobacteriota</taxon>
        <taxon>Stenosarchaea group</taxon>
        <taxon>Halobacteria</taxon>
        <taxon>Halobacteriales</taxon>
        <taxon>Natrialbaceae</taxon>
        <taxon>Natronoglomus</taxon>
    </lineage>
</organism>
<name>A0ABT2Q8W5_9EURY</name>
<evidence type="ECO:0000313" key="3">
    <source>
        <dbReference type="Proteomes" id="UP001320972"/>
    </source>
</evidence>
<evidence type="ECO:0000256" key="1">
    <source>
        <dbReference type="SAM" id="MobiDB-lite"/>
    </source>
</evidence>
<dbReference type="RefSeq" id="WP_338007014.1">
    <property type="nucleotide sequence ID" value="NZ_JAOPKB010000001.1"/>
</dbReference>
<dbReference type="EMBL" id="JAOPKB010000001">
    <property type="protein sequence ID" value="MCU4971365.1"/>
    <property type="molecule type" value="Genomic_DNA"/>
</dbReference>
<feature type="region of interest" description="Disordered" evidence="1">
    <location>
        <begin position="1"/>
        <end position="43"/>
    </location>
</feature>